<dbReference type="RefSeq" id="WP_326504938.1">
    <property type="nucleotide sequence ID" value="NZ_JAWIIV010000002.1"/>
</dbReference>
<sequence length="271" mass="30519">MNRLRLFTERTSADGSYLVRWMTGTDTKGIVQVDVPADVEDGKIASELVAARWLLEEANVCGHDKSGAGLVIYFSTGAAKKLLRGESAKGSLAKYAHFLRTRFLGADIEVESRPQQWATFDATATQLDARAVKLEKLQLRGFGEVELTAHALEQYVERLERKPIRAWRELRLLLQDPKLYEVNINRRRVSANLAHRNAGRFFYLPNRDIIFVVTEANQFAPARIVTIYAADAETKLRLSKPKHLTVEFEDLGDDSTNDLDSTLRSGLVQSL</sequence>
<protein>
    <submittedName>
        <fullName evidence="1">Uncharacterized protein</fullName>
    </submittedName>
</protein>
<proteinExistence type="predicted"/>
<organism evidence="1 2">
    <name type="scientific">Noviherbaspirillum album</name>
    <dbReference type="NCBI Taxonomy" id="3080276"/>
    <lineage>
        <taxon>Bacteria</taxon>
        <taxon>Pseudomonadati</taxon>
        <taxon>Pseudomonadota</taxon>
        <taxon>Betaproteobacteria</taxon>
        <taxon>Burkholderiales</taxon>
        <taxon>Oxalobacteraceae</taxon>
        <taxon>Noviherbaspirillum</taxon>
    </lineage>
</organism>
<reference evidence="1 2" key="1">
    <citation type="submission" date="2023-10" db="EMBL/GenBank/DDBJ databases">
        <title>Noviherbaspirillum sp. CPCC 100848 genome assembly.</title>
        <authorList>
            <person name="Li X.Y."/>
            <person name="Fang X.M."/>
        </authorList>
    </citation>
    <scope>NUCLEOTIDE SEQUENCE [LARGE SCALE GENOMIC DNA]</scope>
    <source>
        <strain evidence="1 2">CPCC 100848</strain>
    </source>
</reference>
<evidence type="ECO:0000313" key="2">
    <source>
        <dbReference type="Proteomes" id="UP001352263"/>
    </source>
</evidence>
<evidence type="ECO:0000313" key="1">
    <source>
        <dbReference type="EMBL" id="MEC4718184.1"/>
    </source>
</evidence>
<keyword evidence="2" id="KW-1185">Reference proteome</keyword>
<comment type="caution">
    <text evidence="1">The sequence shown here is derived from an EMBL/GenBank/DDBJ whole genome shotgun (WGS) entry which is preliminary data.</text>
</comment>
<gene>
    <name evidence="1" type="ORF">RY831_03425</name>
</gene>
<accession>A0ABU6J4N5</accession>
<name>A0ABU6J4N5_9BURK</name>
<dbReference type="EMBL" id="JAWIIV010000002">
    <property type="protein sequence ID" value="MEC4718184.1"/>
    <property type="molecule type" value="Genomic_DNA"/>
</dbReference>
<dbReference type="Proteomes" id="UP001352263">
    <property type="component" value="Unassembled WGS sequence"/>
</dbReference>